<feature type="region of interest" description="Disordered" evidence="1">
    <location>
        <begin position="53"/>
        <end position="84"/>
    </location>
</feature>
<dbReference type="KEGG" id="rpb:RPB_2633"/>
<dbReference type="Proteomes" id="UP000008809">
    <property type="component" value="Chromosome"/>
</dbReference>
<protein>
    <recommendedName>
        <fullName evidence="4">Antitoxin</fullName>
    </recommendedName>
</protein>
<dbReference type="EMBL" id="CP000250">
    <property type="protein sequence ID" value="ABD07335.1"/>
    <property type="molecule type" value="Genomic_DNA"/>
</dbReference>
<proteinExistence type="predicted"/>
<feature type="compositionally biased region" description="Basic and acidic residues" evidence="1">
    <location>
        <begin position="58"/>
        <end position="68"/>
    </location>
</feature>
<organism evidence="2 3">
    <name type="scientific">Rhodopseudomonas palustris (strain HaA2)</name>
    <dbReference type="NCBI Taxonomy" id="316058"/>
    <lineage>
        <taxon>Bacteria</taxon>
        <taxon>Pseudomonadati</taxon>
        <taxon>Pseudomonadota</taxon>
        <taxon>Alphaproteobacteria</taxon>
        <taxon>Hyphomicrobiales</taxon>
        <taxon>Nitrobacteraceae</taxon>
        <taxon>Rhodopseudomonas</taxon>
    </lineage>
</organism>
<dbReference type="RefSeq" id="WP_011441520.1">
    <property type="nucleotide sequence ID" value="NC_007778.1"/>
</dbReference>
<dbReference type="STRING" id="316058.RPB_2633"/>
<dbReference type="AlphaFoldDB" id="Q2IWS5"/>
<dbReference type="HOGENOM" id="CLU_162018_3_2_5"/>
<reference evidence="2 3" key="1">
    <citation type="submission" date="2006-01" db="EMBL/GenBank/DDBJ databases">
        <title>Complete sequence of Rhodopseudomonas palustris HaA2.</title>
        <authorList>
            <consortium name="US DOE Joint Genome Institute"/>
            <person name="Copeland A."/>
            <person name="Lucas S."/>
            <person name="Lapidus A."/>
            <person name="Barry K."/>
            <person name="Detter J.C."/>
            <person name="Glavina T."/>
            <person name="Hammon N."/>
            <person name="Israni S."/>
            <person name="Pitluck S."/>
            <person name="Chain P."/>
            <person name="Malfatti S."/>
            <person name="Shin M."/>
            <person name="Vergez L."/>
            <person name="Schmutz J."/>
            <person name="Larimer F."/>
            <person name="Land M."/>
            <person name="Hauser L."/>
            <person name="Pelletier D.A."/>
            <person name="Kyrpides N."/>
            <person name="Anderson I."/>
            <person name="Oda Y."/>
            <person name="Harwood C.S."/>
            <person name="Richardson P."/>
        </authorList>
    </citation>
    <scope>NUCLEOTIDE SEQUENCE [LARGE SCALE GENOMIC DNA]</scope>
    <source>
        <strain evidence="2 3">HaA2</strain>
    </source>
</reference>
<dbReference type="eggNOG" id="COG4456">
    <property type="taxonomic scope" value="Bacteria"/>
</dbReference>
<evidence type="ECO:0000313" key="2">
    <source>
        <dbReference type="EMBL" id="ABD07335.1"/>
    </source>
</evidence>
<dbReference type="Gene3D" id="2.10.260.10">
    <property type="match status" value="1"/>
</dbReference>
<name>Q2IWS5_RHOP2</name>
<accession>Q2IWS5</accession>
<gene>
    <name evidence="2" type="ordered locus">RPB_2633</name>
</gene>
<evidence type="ECO:0008006" key="4">
    <source>
        <dbReference type="Google" id="ProtNLM"/>
    </source>
</evidence>
<keyword evidence="3" id="KW-1185">Reference proteome</keyword>
<evidence type="ECO:0000256" key="1">
    <source>
        <dbReference type="SAM" id="MobiDB-lite"/>
    </source>
</evidence>
<sequence>MAKSIVTTRNRRQVVDLPEAVAFPNGVRKVDIIKIGAARLIVPQGQRWDDWFENGPRASEDFASDHGACEGNNVRDTPAARLDR</sequence>
<dbReference type="OrthoDB" id="7173678at2"/>
<evidence type="ECO:0000313" key="3">
    <source>
        <dbReference type="Proteomes" id="UP000008809"/>
    </source>
</evidence>